<dbReference type="InterPro" id="IPR028163">
    <property type="entry name" value="HAUS_6_N"/>
</dbReference>
<dbReference type="EMBL" id="DF836708">
    <property type="protein sequence ID" value="GAN10870.1"/>
    <property type="molecule type" value="Genomic_DNA"/>
</dbReference>
<sequence>MSIKTLIHNLKLLGFDEARHGKGTIKLNEKLFTHGAINNDKALEHICLFLFRKIDRLRVKKELLPTLNTHTYASRQHFVTNAYKWLLEIRQKTHLLNGVPLRKSELSTYQGVNLVKIMVAFSTYVLESTLKHTDVGKISRLPKTAIQDSIVQANQSFDLNIETNNTYVSKATEAAKEISTELSSSPPPPPPSQNTIPVESESIRRLNRHLESIFHNLHSMLPKPVNEKSTIVEEPFTSAFYEESTTVERSSNSVSFESLRAMEESSASVFMGQAIAVEESPIPVIPDYSEAVNEPLSAVSAEQPSTVEELPIPVIVEHPDTMHASTSSLFAEQPTSVEEPTSSVHVEEPNTTVTPPSTSSFPTTAAAASNVTAEAPSFNTTTSGLSSPEPDSREPEVPNINLSSAKRSVTNIYLPEGSRMITTPNYIPRSLTPDEQRDVPDAPHTASQRKPCTTTHNTTFSSRSASRIPIVLAPMHFNYLTESGQLPSIRNTILRYTWNPFTDSPYWYLPPISHTSSTQPHPSPNARSASPLSPKRKFEEEDQDNIVVPLSPPRQRRRITQGYHDEGAMTPTAYDMDLVPPLMDEAAPFRRIYNTDYFDIDFMTPRR</sequence>
<evidence type="ECO:0000256" key="1">
    <source>
        <dbReference type="SAM" id="MobiDB-lite"/>
    </source>
</evidence>
<protein>
    <recommendedName>
        <fullName evidence="2">HAUS augmin-like complex subunit 6 N-terminal domain-containing protein</fullName>
    </recommendedName>
</protein>
<keyword evidence="4" id="KW-1185">Reference proteome</keyword>
<feature type="region of interest" description="Disordered" evidence="1">
    <location>
        <begin position="423"/>
        <end position="461"/>
    </location>
</feature>
<dbReference type="Pfam" id="PF14661">
    <property type="entry name" value="HAUS6_N"/>
    <property type="match status" value="1"/>
</dbReference>
<dbReference type="OrthoDB" id="5575722at2759"/>
<feature type="compositionally biased region" description="Polar residues" evidence="1">
    <location>
        <begin position="445"/>
        <end position="461"/>
    </location>
</feature>
<accession>A0A0C9LYB0</accession>
<dbReference type="Proteomes" id="UP000053815">
    <property type="component" value="Unassembled WGS sequence"/>
</dbReference>
<feature type="region of interest" description="Disordered" evidence="1">
    <location>
        <begin position="515"/>
        <end position="563"/>
    </location>
</feature>
<dbReference type="STRING" id="91626.A0A0C9LYB0"/>
<feature type="compositionally biased region" description="Polar residues" evidence="1">
    <location>
        <begin position="377"/>
        <end position="386"/>
    </location>
</feature>
<feature type="compositionally biased region" description="Polar residues" evidence="1">
    <location>
        <begin position="326"/>
        <end position="344"/>
    </location>
</feature>
<feature type="compositionally biased region" description="Basic and acidic residues" evidence="1">
    <location>
        <begin position="432"/>
        <end position="441"/>
    </location>
</feature>
<feature type="domain" description="HAUS augmin-like complex subunit 6 N-terminal" evidence="2">
    <location>
        <begin position="6"/>
        <end position="155"/>
    </location>
</feature>
<dbReference type="AlphaFoldDB" id="A0A0C9LYB0"/>
<feature type="compositionally biased region" description="Low complexity" evidence="1">
    <location>
        <begin position="349"/>
        <end position="375"/>
    </location>
</feature>
<proteinExistence type="predicted"/>
<evidence type="ECO:0000313" key="3">
    <source>
        <dbReference type="EMBL" id="GAN10870.1"/>
    </source>
</evidence>
<feature type="region of interest" description="Disordered" evidence="1">
    <location>
        <begin position="177"/>
        <end position="197"/>
    </location>
</feature>
<name>A0A0C9LYB0_9FUNG</name>
<feature type="region of interest" description="Disordered" evidence="1">
    <location>
        <begin position="326"/>
        <end position="403"/>
    </location>
</feature>
<organism evidence="3">
    <name type="scientific">Mucor ambiguus</name>
    <dbReference type="NCBI Taxonomy" id="91626"/>
    <lineage>
        <taxon>Eukaryota</taxon>
        <taxon>Fungi</taxon>
        <taxon>Fungi incertae sedis</taxon>
        <taxon>Mucoromycota</taxon>
        <taxon>Mucoromycotina</taxon>
        <taxon>Mucoromycetes</taxon>
        <taxon>Mucorales</taxon>
        <taxon>Mucorineae</taxon>
        <taxon>Mucoraceae</taxon>
        <taxon>Mucor</taxon>
    </lineage>
</organism>
<evidence type="ECO:0000313" key="4">
    <source>
        <dbReference type="Proteomes" id="UP000053815"/>
    </source>
</evidence>
<reference evidence="3" key="1">
    <citation type="submission" date="2014-09" db="EMBL/GenBank/DDBJ databases">
        <title>Draft genome sequence of an oleaginous Mucoromycotina fungus Mucor ambiguus NBRC6742.</title>
        <authorList>
            <person name="Takeda I."/>
            <person name="Yamane N."/>
            <person name="Morita T."/>
            <person name="Tamano K."/>
            <person name="Machida M."/>
            <person name="Baker S."/>
            <person name="Koike H."/>
        </authorList>
    </citation>
    <scope>NUCLEOTIDE SEQUENCE</scope>
    <source>
        <strain evidence="3">NBRC 6742</strain>
    </source>
</reference>
<evidence type="ECO:0000259" key="2">
    <source>
        <dbReference type="Pfam" id="PF14661"/>
    </source>
</evidence>
<gene>
    <name evidence="3" type="ORF">MAM1_0419c10420</name>
</gene>